<dbReference type="EMBL" id="JACHXA010000010">
    <property type="protein sequence ID" value="MBB3066718.1"/>
    <property type="molecule type" value="Genomic_DNA"/>
</dbReference>
<comment type="caution">
    <text evidence="4">The sequence shown here is derived from an EMBL/GenBank/DDBJ whole genome shotgun (WGS) entry which is preliminary data.</text>
</comment>
<dbReference type="Gene3D" id="3.30.70.360">
    <property type="match status" value="1"/>
</dbReference>
<accession>A0A839SWN4</accession>
<keyword evidence="1" id="KW-0645">Protease</keyword>
<keyword evidence="5" id="KW-1185">Reference proteome</keyword>
<dbReference type="GO" id="GO:0006508">
    <property type="term" value="P:proteolysis"/>
    <property type="evidence" value="ECO:0007669"/>
    <property type="project" value="UniProtKB-KW"/>
</dbReference>
<dbReference type="InterPro" id="IPR002933">
    <property type="entry name" value="Peptidase_M20"/>
</dbReference>
<dbReference type="Proteomes" id="UP000581135">
    <property type="component" value="Unassembled WGS sequence"/>
</dbReference>
<dbReference type="RefSeq" id="WP_183417547.1">
    <property type="nucleotide sequence ID" value="NZ_JACHXA010000010.1"/>
</dbReference>
<dbReference type="NCBIfam" id="NF005478">
    <property type="entry name" value="PRK07079.1"/>
    <property type="match status" value="1"/>
</dbReference>
<evidence type="ECO:0000313" key="5">
    <source>
        <dbReference type="Proteomes" id="UP000581135"/>
    </source>
</evidence>
<protein>
    <submittedName>
        <fullName evidence="4">Acetylornithine deacetylase/succinyl-diaminopimelate desuccinylase-like protein</fullName>
    </submittedName>
</protein>
<evidence type="ECO:0000256" key="1">
    <source>
        <dbReference type="ARBA" id="ARBA00022670"/>
    </source>
</evidence>
<organism evidence="4 5">
    <name type="scientific">Limibacillus halophilus</name>
    <dbReference type="NCBI Taxonomy" id="1579333"/>
    <lineage>
        <taxon>Bacteria</taxon>
        <taxon>Pseudomonadati</taxon>
        <taxon>Pseudomonadota</taxon>
        <taxon>Alphaproteobacteria</taxon>
        <taxon>Rhodospirillales</taxon>
        <taxon>Rhodovibrionaceae</taxon>
        <taxon>Limibacillus</taxon>
    </lineage>
</organism>
<dbReference type="PANTHER" id="PTHR43270:SF12">
    <property type="entry name" value="SUCCINYL-DIAMINOPIMELATE DESUCCINYLASE"/>
    <property type="match status" value="1"/>
</dbReference>
<keyword evidence="3" id="KW-0378">Hydrolase</keyword>
<dbReference type="SUPFAM" id="SSF53187">
    <property type="entry name" value="Zn-dependent exopeptidases"/>
    <property type="match status" value="1"/>
</dbReference>
<reference evidence="4 5" key="1">
    <citation type="submission" date="2020-08" db="EMBL/GenBank/DDBJ databases">
        <title>Genomic Encyclopedia of Type Strains, Phase III (KMG-III): the genomes of soil and plant-associated and newly described type strains.</title>
        <authorList>
            <person name="Whitman W."/>
        </authorList>
    </citation>
    <scope>NUCLEOTIDE SEQUENCE [LARGE SCALE GENOMIC DNA]</scope>
    <source>
        <strain evidence="4 5">CECT 8803</strain>
    </source>
</reference>
<name>A0A839SWN4_9PROT</name>
<sequence length="467" mass="50454">MTRKDAIDASHRLFDSGEFTALLAKRIAIPSTSQEEDKRWALAAYVREEMGPYLEAMGFTWRIHENPAMAEVPFLTAERIEDPALPTVLTYGHCDTVRGMEGRWAGGRDPWTLTCEGERLYGRGTADNKAQHSLNLAALKAVLALRGGHLGFNVKVLLESGEEVGSPGLRAFCEAEADRLASDIFIASDGPRVRPDLPTLFGGSRGALNFFLHCDLREGAHHSGNWGGLLANPGTILANAIASLIGPQGEIRVPELRIEPGEAIRGALWGLPLPGVEGGLEPDTNWGEPGTTPIERVIAYNALEVLAYETGTPHHPVNAIPGKASAACQLRFVADCDWRGALPAIERHLNREGFERVKVEAAPETVMPATRMDPDHPLMRWAASSLRSTTGRPPAVLPNLGGSIPNDCFMEALGLPTVWVPHSYAACSQHAPNEHVLAPVLREALGIMAGLWWDLGEADATALTGRE</sequence>
<dbReference type="PANTHER" id="PTHR43270">
    <property type="entry name" value="BETA-ALA-HIS DIPEPTIDASE"/>
    <property type="match status" value="1"/>
</dbReference>
<evidence type="ECO:0000256" key="3">
    <source>
        <dbReference type="ARBA" id="ARBA00022801"/>
    </source>
</evidence>
<dbReference type="GO" id="GO:0046872">
    <property type="term" value="F:metal ion binding"/>
    <property type="evidence" value="ECO:0007669"/>
    <property type="project" value="UniProtKB-KW"/>
</dbReference>
<gene>
    <name evidence="4" type="ORF">FHR98_003028</name>
</gene>
<dbReference type="Pfam" id="PF01546">
    <property type="entry name" value="Peptidase_M20"/>
    <property type="match status" value="1"/>
</dbReference>
<proteinExistence type="predicted"/>
<evidence type="ECO:0000313" key="4">
    <source>
        <dbReference type="EMBL" id="MBB3066718.1"/>
    </source>
</evidence>
<dbReference type="AlphaFoldDB" id="A0A839SWN4"/>
<evidence type="ECO:0000256" key="2">
    <source>
        <dbReference type="ARBA" id="ARBA00022723"/>
    </source>
</evidence>
<keyword evidence="2" id="KW-0479">Metal-binding</keyword>
<dbReference type="GO" id="GO:0008233">
    <property type="term" value="F:peptidase activity"/>
    <property type="evidence" value="ECO:0007669"/>
    <property type="project" value="UniProtKB-KW"/>
</dbReference>
<dbReference type="InterPro" id="IPR051458">
    <property type="entry name" value="Cyt/Met_Dipeptidase"/>
</dbReference>
<dbReference type="Gene3D" id="3.40.630.10">
    <property type="entry name" value="Zn peptidases"/>
    <property type="match status" value="1"/>
</dbReference>